<sequence>MHNSLKDRLLQKHIVNGVGVFYYYDNFMISEIDEGTKIELDIVLKISDEFTKKYYSFDNPFVYISNRIHSYSLQPTVHFEAKKYLPYVKGYAVVTYDAINTKIATLEQSFLEVPTKVFDNLKDAVHWSDQLIAKK</sequence>
<name>A0ABN1J372_9FLAO</name>
<evidence type="ECO:0000313" key="2">
    <source>
        <dbReference type="Proteomes" id="UP001501758"/>
    </source>
</evidence>
<keyword evidence="2" id="KW-1185">Reference proteome</keyword>
<gene>
    <name evidence="1" type="ORF">GCM10009430_33990</name>
</gene>
<organism evidence="1 2">
    <name type="scientific">Aquimarina litoralis</name>
    <dbReference type="NCBI Taxonomy" id="584605"/>
    <lineage>
        <taxon>Bacteria</taxon>
        <taxon>Pseudomonadati</taxon>
        <taxon>Bacteroidota</taxon>
        <taxon>Flavobacteriia</taxon>
        <taxon>Flavobacteriales</taxon>
        <taxon>Flavobacteriaceae</taxon>
        <taxon>Aquimarina</taxon>
    </lineage>
</organism>
<proteinExistence type="predicted"/>
<dbReference type="Proteomes" id="UP001501758">
    <property type="component" value="Unassembled WGS sequence"/>
</dbReference>
<dbReference type="RefSeq" id="WP_343913459.1">
    <property type="nucleotide sequence ID" value="NZ_BAAAGE010000003.1"/>
</dbReference>
<evidence type="ECO:0008006" key="3">
    <source>
        <dbReference type="Google" id="ProtNLM"/>
    </source>
</evidence>
<protein>
    <recommendedName>
        <fullName evidence="3">STAS/SEC14 domain-containing protein</fullName>
    </recommendedName>
</protein>
<comment type="caution">
    <text evidence="1">The sequence shown here is derived from an EMBL/GenBank/DDBJ whole genome shotgun (WGS) entry which is preliminary data.</text>
</comment>
<reference evidence="1 2" key="1">
    <citation type="journal article" date="2019" name="Int. J. Syst. Evol. Microbiol.">
        <title>The Global Catalogue of Microorganisms (GCM) 10K type strain sequencing project: providing services to taxonomists for standard genome sequencing and annotation.</title>
        <authorList>
            <consortium name="The Broad Institute Genomics Platform"/>
            <consortium name="The Broad Institute Genome Sequencing Center for Infectious Disease"/>
            <person name="Wu L."/>
            <person name="Ma J."/>
        </authorList>
    </citation>
    <scope>NUCLEOTIDE SEQUENCE [LARGE SCALE GENOMIC DNA]</scope>
    <source>
        <strain evidence="1 2">JCM 15974</strain>
    </source>
</reference>
<dbReference type="EMBL" id="BAAAGE010000003">
    <property type="protein sequence ID" value="GAA0726703.1"/>
    <property type="molecule type" value="Genomic_DNA"/>
</dbReference>
<evidence type="ECO:0000313" key="1">
    <source>
        <dbReference type="EMBL" id="GAA0726703.1"/>
    </source>
</evidence>
<accession>A0ABN1J372</accession>